<feature type="domain" description="Choline/carnitine acyltransferase" evidence="4">
    <location>
        <begin position="18"/>
        <end position="282"/>
    </location>
</feature>
<sequence length="288" mass="32890">MESPQERTFQYQDNLPPLPVPPLDQTLDKYLQSVKPLVKDEDYKKTEKLVKEFGDGSGRQLQQQLLEKAKHSRNWLEEWWLDTAYLIPRDSIAVSVNYSGPFPLCYDLWPAKYGTQMERSSMLIYAYGYQWNLLRNEVFPVVKAKAMGNKPMCMNQNYTVFNVCQVPGIHKDHLVSAFRTKSEGSCPGYVAVFINGHVFRLDIIDEDDEPITQPELYKQLLSIKSTCDSLPPGPGIGALTAWDRTSWAKARQHLIDIDADNLKTFNMIETSIMCISLDTQNTPTSGEQ</sequence>
<accession>A0ABM0MVN2</accession>
<evidence type="ECO:0000313" key="6">
    <source>
        <dbReference type="RefSeq" id="XP_006824073.1"/>
    </source>
</evidence>
<dbReference type="RefSeq" id="XP_006824073.1">
    <property type="nucleotide sequence ID" value="XM_006824010.1"/>
</dbReference>
<evidence type="ECO:0000256" key="3">
    <source>
        <dbReference type="ARBA" id="ARBA00048999"/>
    </source>
</evidence>
<dbReference type="GeneID" id="102801069"/>
<dbReference type="PANTHER" id="PTHR22589:SF67">
    <property type="entry name" value="PEROXISOMAL CARNITINE O-OCTANOYLTRANSFERASE"/>
    <property type="match status" value="1"/>
</dbReference>
<dbReference type="SUPFAM" id="SSF52777">
    <property type="entry name" value="CoA-dependent acyltransferases"/>
    <property type="match status" value="1"/>
</dbReference>
<dbReference type="PROSITE" id="PS00439">
    <property type="entry name" value="ACYLTRANSF_C_1"/>
    <property type="match status" value="1"/>
</dbReference>
<dbReference type="Gene3D" id="1.10.275.20">
    <property type="entry name" value="Choline/Carnitine o-acyltransferase"/>
    <property type="match status" value="1"/>
</dbReference>
<evidence type="ECO:0000313" key="5">
    <source>
        <dbReference type="Proteomes" id="UP000694865"/>
    </source>
</evidence>
<dbReference type="Pfam" id="PF00755">
    <property type="entry name" value="Carn_acyltransf"/>
    <property type="match status" value="1"/>
</dbReference>
<evidence type="ECO:0000259" key="4">
    <source>
        <dbReference type="Pfam" id="PF00755"/>
    </source>
</evidence>
<dbReference type="InterPro" id="IPR039551">
    <property type="entry name" value="Cho/carn_acyl_trans"/>
</dbReference>
<keyword evidence="5" id="KW-1185">Reference proteome</keyword>
<organism evidence="5 6">
    <name type="scientific">Saccoglossus kowalevskii</name>
    <name type="common">Acorn worm</name>
    <dbReference type="NCBI Taxonomy" id="10224"/>
    <lineage>
        <taxon>Eukaryota</taxon>
        <taxon>Metazoa</taxon>
        <taxon>Hemichordata</taxon>
        <taxon>Enteropneusta</taxon>
        <taxon>Harrimaniidae</taxon>
        <taxon>Saccoglossus</taxon>
    </lineage>
</organism>
<feature type="non-terminal residue" evidence="6">
    <location>
        <position position="288"/>
    </location>
</feature>
<dbReference type="Proteomes" id="UP000694865">
    <property type="component" value="Unplaced"/>
</dbReference>
<comment type="catalytic activity">
    <reaction evidence="3">
        <text>4,8-dimethylnonanoyl-CoA + (R)-carnitine = O-4,8-dimethylnonanoyl-(R)-carnitine + CoA</text>
        <dbReference type="Rhea" id="RHEA:44860"/>
        <dbReference type="ChEBI" id="CHEBI:16347"/>
        <dbReference type="ChEBI" id="CHEBI:57287"/>
        <dbReference type="ChEBI" id="CHEBI:77061"/>
        <dbReference type="ChEBI" id="CHEBI:84654"/>
    </reaction>
</comment>
<dbReference type="Gene3D" id="3.30.559.70">
    <property type="entry name" value="Choline/Carnitine o-acyltransferase, domain 2"/>
    <property type="match status" value="1"/>
</dbReference>
<proteinExistence type="predicted"/>
<dbReference type="InterPro" id="IPR042572">
    <property type="entry name" value="Carn_acyl_trans_N"/>
</dbReference>
<dbReference type="InterPro" id="IPR000542">
    <property type="entry name" value="Carn_acyl_trans"/>
</dbReference>
<keyword evidence="2" id="KW-0012">Acyltransferase</keyword>
<evidence type="ECO:0000256" key="1">
    <source>
        <dbReference type="ARBA" id="ARBA00005005"/>
    </source>
</evidence>
<protein>
    <submittedName>
        <fullName evidence="6">Peroxisomal carnitine O-octanoyltransferase-like</fullName>
    </submittedName>
</protein>
<keyword evidence="2" id="KW-0808">Transferase</keyword>
<comment type="pathway">
    <text evidence="1">Lipid metabolism; fatty acid beta-oxidation.</text>
</comment>
<dbReference type="PANTHER" id="PTHR22589">
    <property type="entry name" value="CARNITINE O-ACYLTRANSFERASE"/>
    <property type="match status" value="1"/>
</dbReference>
<name>A0ABM0MVN2_SACKO</name>
<reference evidence="6" key="1">
    <citation type="submission" date="2025-08" db="UniProtKB">
        <authorList>
            <consortium name="RefSeq"/>
        </authorList>
    </citation>
    <scope>IDENTIFICATION</scope>
    <source>
        <tissue evidence="6">Testes</tissue>
    </source>
</reference>
<dbReference type="InterPro" id="IPR042231">
    <property type="entry name" value="Cho/carn_acyl_trans_2"/>
</dbReference>
<evidence type="ECO:0000256" key="2">
    <source>
        <dbReference type="ARBA" id="ARBA00023315"/>
    </source>
</evidence>
<gene>
    <name evidence="6" type="primary">LOC102801069</name>
</gene>